<evidence type="ECO:0000313" key="7">
    <source>
        <dbReference type="EMBL" id="RPA84995.1"/>
    </source>
</evidence>
<evidence type="ECO:0000256" key="6">
    <source>
        <dbReference type="PIRSR" id="PIRSR006468-1"/>
    </source>
</evidence>
<dbReference type="GO" id="GO:0004084">
    <property type="term" value="F:branched-chain-amino-acid transaminase activity"/>
    <property type="evidence" value="ECO:0007669"/>
    <property type="project" value="InterPro"/>
</dbReference>
<dbReference type="InterPro" id="IPR043131">
    <property type="entry name" value="BCAT-like_N"/>
</dbReference>
<dbReference type="InterPro" id="IPR036038">
    <property type="entry name" value="Aminotransferase-like"/>
</dbReference>
<dbReference type="InterPro" id="IPR043132">
    <property type="entry name" value="BCAT-like_C"/>
</dbReference>
<dbReference type="InterPro" id="IPR005786">
    <property type="entry name" value="B_amino_transII"/>
</dbReference>
<evidence type="ECO:0000256" key="1">
    <source>
        <dbReference type="ARBA" id="ARBA00001933"/>
    </source>
</evidence>
<dbReference type="InterPro" id="IPR001544">
    <property type="entry name" value="Aminotrans_IV"/>
</dbReference>
<keyword evidence="5" id="KW-0663">Pyridoxal phosphate</keyword>
<dbReference type="PANTHER" id="PTHR42825:SF2">
    <property type="entry name" value="BRANCHED-CHAIN-AMINO-ACID AMINOTRANSFERASE 3, CHLOROPLASTIC-RELATED"/>
    <property type="match status" value="1"/>
</dbReference>
<evidence type="ECO:0000256" key="4">
    <source>
        <dbReference type="ARBA" id="ARBA00022679"/>
    </source>
</evidence>
<dbReference type="InterPro" id="IPR033939">
    <property type="entry name" value="BCAT_family"/>
</dbReference>
<sequence length="353" mass="37874">MTFPPPPTSAIDWSKIGFAITPTNGHAISTYTPTSGWSRPTFSTDPNLPLHVLSPALNYGQQCYEGLKAFRSPTGTINVFRPKANSARLNKSASYISIPDVPESLFLEAINLAVARNAEFVPPAESGATLYIRPLLFGSGAQLALDPTDEYTFLVAVVPTGVYHGVKPVDCLVLESFDRCAPRGVGAAKVGGNYAPVLRHSAAAKKKGYGITLHLDAQTRSKIDEFSTSGFLGVKVDGQGKKTVVVPQSENIIESVTSASLCTIAEEVLGWGVEKREISWSEVEEGGFKEVCAVGTAAGLVPIRSITKGEKVVQYLEGDVPGESAVELLAKLREVQFGKGEDRWGWRFEVTEA</sequence>
<feature type="modified residue" description="N6-(pyridoxal phosphate)lysine" evidence="6">
    <location>
        <position position="189"/>
    </location>
</feature>
<dbReference type="OrthoDB" id="409992at2759"/>
<protein>
    <submittedName>
        <fullName evidence="7">Branched-chain amino acid aminotransferase</fullName>
    </submittedName>
</protein>
<dbReference type="FunFam" id="3.30.470.10:FF:000004">
    <property type="entry name" value="Branched-chain-amino-acid aminotransferase"/>
    <property type="match status" value="1"/>
</dbReference>
<gene>
    <name evidence="7" type="ORF">BJ508DRAFT_222551</name>
</gene>
<organism evidence="7 8">
    <name type="scientific">Ascobolus immersus RN42</name>
    <dbReference type="NCBI Taxonomy" id="1160509"/>
    <lineage>
        <taxon>Eukaryota</taxon>
        <taxon>Fungi</taxon>
        <taxon>Dikarya</taxon>
        <taxon>Ascomycota</taxon>
        <taxon>Pezizomycotina</taxon>
        <taxon>Pezizomycetes</taxon>
        <taxon>Pezizales</taxon>
        <taxon>Ascobolaceae</taxon>
        <taxon>Ascobolus</taxon>
    </lineage>
</organism>
<dbReference type="EMBL" id="ML119656">
    <property type="protein sequence ID" value="RPA84995.1"/>
    <property type="molecule type" value="Genomic_DNA"/>
</dbReference>
<evidence type="ECO:0000256" key="5">
    <source>
        <dbReference type="ARBA" id="ARBA00022898"/>
    </source>
</evidence>
<dbReference type="PANTHER" id="PTHR42825">
    <property type="entry name" value="AMINO ACID AMINOTRANSFERASE"/>
    <property type="match status" value="1"/>
</dbReference>
<evidence type="ECO:0000256" key="3">
    <source>
        <dbReference type="ARBA" id="ARBA00022576"/>
    </source>
</evidence>
<dbReference type="Pfam" id="PF01063">
    <property type="entry name" value="Aminotran_4"/>
    <property type="match status" value="1"/>
</dbReference>
<evidence type="ECO:0000256" key="2">
    <source>
        <dbReference type="ARBA" id="ARBA00009320"/>
    </source>
</evidence>
<accession>A0A3N4IFR7</accession>
<dbReference type="AlphaFoldDB" id="A0A3N4IFR7"/>
<keyword evidence="8" id="KW-1185">Reference proteome</keyword>
<proteinExistence type="inferred from homology"/>
<dbReference type="Gene3D" id="3.30.470.10">
    <property type="match status" value="1"/>
</dbReference>
<evidence type="ECO:0000313" key="8">
    <source>
        <dbReference type="Proteomes" id="UP000275078"/>
    </source>
</evidence>
<name>A0A3N4IFR7_ASCIM</name>
<dbReference type="SUPFAM" id="SSF56752">
    <property type="entry name" value="D-aminoacid aminotransferase-like PLP-dependent enzymes"/>
    <property type="match status" value="1"/>
</dbReference>
<comment type="similarity">
    <text evidence="2">Belongs to the class-IV pyridoxal-phosphate-dependent aminotransferase family.</text>
</comment>
<dbReference type="STRING" id="1160509.A0A3N4IFR7"/>
<dbReference type="NCBIfam" id="TIGR01123">
    <property type="entry name" value="ilvE_II"/>
    <property type="match status" value="1"/>
</dbReference>
<keyword evidence="4 7" id="KW-0808">Transferase</keyword>
<keyword evidence="3 7" id="KW-0032">Aminotransferase</keyword>
<dbReference type="Proteomes" id="UP000275078">
    <property type="component" value="Unassembled WGS sequence"/>
</dbReference>
<dbReference type="CDD" id="cd01557">
    <property type="entry name" value="BCAT_beta_family"/>
    <property type="match status" value="1"/>
</dbReference>
<dbReference type="PIRSF" id="PIRSF006468">
    <property type="entry name" value="BCAT1"/>
    <property type="match status" value="1"/>
</dbReference>
<reference evidence="7 8" key="1">
    <citation type="journal article" date="2018" name="Nat. Ecol. Evol.">
        <title>Pezizomycetes genomes reveal the molecular basis of ectomycorrhizal truffle lifestyle.</title>
        <authorList>
            <person name="Murat C."/>
            <person name="Payen T."/>
            <person name="Noel B."/>
            <person name="Kuo A."/>
            <person name="Morin E."/>
            <person name="Chen J."/>
            <person name="Kohler A."/>
            <person name="Krizsan K."/>
            <person name="Balestrini R."/>
            <person name="Da Silva C."/>
            <person name="Montanini B."/>
            <person name="Hainaut M."/>
            <person name="Levati E."/>
            <person name="Barry K.W."/>
            <person name="Belfiori B."/>
            <person name="Cichocki N."/>
            <person name="Clum A."/>
            <person name="Dockter R.B."/>
            <person name="Fauchery L."/>
            <person name="Guy J."/>
            <person name="Iotti M."/>
            <person name="Le Tacon F."/>
            <person name="Lindquist E.A."/>
            <person name="Lipzen A."/>
            <person name="Malagnac F."/>
            <person name="Mello A."/>
            <person name="Molinier V."/>
            <person name="Miyauchi S."/>
            <person name="Poulain J."/>
            <person name="Riccioni C."/>
            <person name="Rubini A."/>
            <person name="Sitrit Y."/>
            <person name="Splivallo R."/>
            <person name="Traeger S."/>
            <person name="Wang M."/>
            <person name="Zifcakova L."/>
            <person name="Wipf D."/>
            <person name="Zambonelli A."/>
            <person name="Paolocci F."/>
            <person name="Nowrousian M."/>
            <person name="Ottonello S."/>
            <person name="Baldrian P."/>
            <person name="Spatafora J.W."/>
            <person name="Henrissat B."/>
            <person name="Nagy L.G."/>
            <person name="Aury J.M."/>
            <person name="Wincker P."/>
            <person name="Grigoriev I.V."/>
            <person name="Bonfante P."/>
            <person name="Martin F.M."/>
        </authorList>
    </citation>
    <scope>NUCLEOTIDE SEQUENCE [LARGE SCALE GENOMIC DNA]</scope>
    <source>
        <strain evidence="7 8">RN42</strain>
    </source>
</reference>
<dbReference type="GO" id="GO:0009081">
    <property type="term" value="P:branched-chain amino acid metabolic process"/>
    <property type="evidence" value="ECO:0007669"/>
    <property type="project" value="InterPro"/>
</dbReference>
<comment type="cofactor">
    <cofactor evidence="1">
        <name>pyridoxal 5'-phosphate</name>
        <dbReference type="ChEBI" id="CHEBI:597326"/>
    </cofactor>
</comment>
<dbReference type="NCBIfam" id="NF009897">
    <property type="entry name" value="PRK13357.1"/>
    <property type="match status" value="1"/>
</dbReference>
<dbReference type="Gene3D" id="3.20.10.10">
    <property type="entry name" value="D-amino Acid Aminotransferase, subunit A, domain 2"/>
    <property type="match status" value="1"/>
</dbReference>